<organism evidence="1 2">
    <name type="scientific">Pomacea canaliculata</name>
    <name type="common">Golden apple snail</name>
    <dbReference type="NCBI Taxonomy" id="400727"/>
    <lineage>
        <taxon>Eukaryota</taxon>
        <taxon>Metazoa</taxon>
        <taxon>Spiralia</taxon>
        <taxon>Lophotrochozoa</taxon>
        <taxon>Mollusca</taxon>
        <taxon>Gastropoda</taxon>
        <taxon>Caenogastropoda</taxon>
        <taxon>Architaenioglossa</taxon>
        <taxon>Ampullarioidea</taxon>
        <taxon>Ampullariidae</taxon>
        <taxon>Pomacea</taxon>
    </lineage>
</organism>
<evidence type="ECO:0000313" key="2">
    <source>
        <dbReference type="Proteomes" id="UP000245119"/>
    </source>
</evidence>
<dbReference type="Proteomes" id="UP000245119">
    <property type="component" value="Linkage Group LG1"/>
</dbReference>
<evidence type="ECO:0000313" key="1">
    <source>
        <dbReference type="EMBL" id="PVD38797.1"/>
    </source>
</evidence>
<accession>A0A2T7PZH8</accession>
<keyword evidence="2" id="KW-1185">Reference proteome</keyword>
<comment type="caution">
    <text evidence="1">The sequence shown here is derived from an EMBL/GenBank/DDBJ whole genome shotgun (WGS) entry which is preliminary data.</text>
</comment>
<dbReference type="AlphaFoldDB" id="A0A2T7PZH8"/>
<reference evidence="1 2" key="1">
    <citation type="submission" date="2018-04" db="EMBL/GenBank/DDBJ databases">
        <title>The genome of golden apple snail Pomacea canaliculata provides insight into stress tolerance and invasive adaptation.</title>
        <authorList>
            <person name="Liu C."/>
            <person name="Liu B."/>
            <person name="Ren Y."/>
            <person name="Zhang Y."/>
            <person name="Wang H."/>
            <person name="Li S."/>
            <person name="Jiang F."/>
            <person name="Yin L."/>
            <person name="Zhang G."/>
            <person name="Qian W."/>
            <person name="Fan W."/>
        </authorList>
    </citation>
    <scope>NUCLEOTIDE SEQUENCE [LARGE SCALE GENOMIC DNA]</scope>
    <source>
        <strain evidence="1">SZHN2017</strain>
        <tissue evidence="1">Muscle</tissue>
    </source>
</reference>
<name>A0A2T7PZH8_POMCA</name>
<dbReference type="STRING" id="400727.A0A2T7PZH8"/>
<protein>
    <submittedName>
        <fullName evidence="1">Uncharacterized protein</fullName>
    </submittedName>
</protein>
<sequence>MTTADICEWSWGQLLASTVHCLTQRCRVLDHVNVTTDTKPGRVLLAECRSLDSLRDNKINIDDTADHKTACATLGRNVCFPDCGPGDKQSPVVFICITSLVGWGYRAPSCVRLSCYDTEALAFLLVELPAPGSYNLQESFEKSQKKVEFAKPRTVDANRKHNSFLTAASRFASAPGVTVRPRPG</sequence>
<dbReference type="EMBL" id="PZQS01000001">
    <property type="protein sequence ID" value="PVD38797.1"/>
    <property type="molecule type" value="Genomic_DNA"/>
</dbReference>
<gene>
    <name evidence="1" type="ORF">C0Q70_01420</name>
</gene>
<proteinExistence type="predicted"/>